<dbReference type="Gene3D" id="3.20.20.70">
    <property type="entry name" value="Aldolase class I"/>
    <property type="match status" value="1"/>
</dbReference>
<dbReference type="InterPro" id="IPR044152">
    <property type="entry name" value="YqjM-like"/>
</dbReference>
<comment type="caution">
    <text evidence="7">The sequence shown here is derived from an EMBL/GenBank/DDBJ whole genome shotgun (WGS) entry which is preliminary data.</text>
</comment>
<evidence type="ECO:0000313" key="8">
    <source>
        <dbReference type="Proteomes" id="UP001242480"/>
    </source>
</evidence>
<dbReference type="PANTHER" id="PTHR43303:SF4">
    <property type="entry name" value="NADPH DEHYDROGENASE C23G7.10C-RELATED"/>
    <property type="match status" value="1"/>
</dbReference>
<keyword evidence="3" id="KW-0288">FMN</keyword>
<keyword evidence="4" id="KW-0521">NADP</keyword>
<dbReference type="PANTHER" id="PTHR43303">
    <property type="entry name" value="NADPH DEHYDROGENASE C23G7.10C-RELATED"/>
    <property type="match status" value="1"/>
</dbReference>
<name>A0ABU0JBZ4_9HYPH</name>
<evidence type="ECO:0000256" key="1">
    <source>
        <dbReference type="ARBA" id="ARBA00001917"/>
    </source>
</evidence>
<evidence type="ECO:0000313" key="7">
    <source>
        <dbReference type="EMBL" id="MDQ0471801.1"/>
    </source>
</evidence>
<sequence length="348" mass="37720">MVSQVFTPFTLRGMTLRNRIVMSPMLMYRGQDDGMLNEHLYVHYAARALGGVAMIGTEVLAVEPRGRISARDLGLWSDDQARGLQRLVDFVQSCGVRIFAQLAHAGRKSHLAETAIGPSAIAYDDTLGPPSEATLADIREVIDKFRLAAMRAAAAGFDALEIHAANGYLLHEFLAPVANARSDRYGGSLENRMRLPLEVVEAVRSVWPDEKPLLYRICAADFGTNGVSEEDSDALALELASRGVDLIDVQAGNILPGFAGTVYPGYQTPYADRLRKVSGLPTATTGSIAAIDLAEEIVGSGRADLIFMGRTLLRDPFWPIRAAREAGAELELPIATYARATGPFERGF</sequence>
<keyword evidence="2" id="KW-0285">Flavoprotein</keyword>
<feature type="domain" description="NADH:flavin oxidoreductase/NADH oxidase N-terminal" evidence="6">
    <location>
        <begin position="5"/>
        <end position="324"/>
    </location>
</feature>
<evidence type="ECO:0000256" key="2">
    <source>
        <dbReference type="ARBA" id="ARBA00022630"/>
    </source>
</evidence>
<keyword evidence="5 7" id="KW-0560">Oxidoreductase</keyword>
<evidence type="ECO:0000259" key="6">
    <source>
        <dbReference type="Pfam" id="PF00724"/>
    </source>
</evidence>
<dbReference type="Pfam" id="PF00724">
    <property type="entry name" value="Oxidored_FMN"/>
    <property type="match status" value="1"/>
</dbReference>
<organism evidence="7 8">
    <name type="scientific">Labrys wisconsinensis</name>
    <dbReference type="NCBI Taxonomy" id="425677"/>
    <lineage>
        <taxon>Bacteria</taxon>
        <taxon>Pseudomonadati</taxon>
        <taxon>Pseudomonadota</taxon>
        <taxon>Alphaproteobacteria</taxon>
        <taxon>Hyphomicrobiales</taxon>
        <taxon>Xanthobacteraceae</taxon>
        <taxon>Labrys</taxon>
    </lineage>
</organism>
<comment type="cofactor">
    <cofactor evidence="1">
        <name>FMN</name>
        <dbReference type="ChEBI" id="CHEBI:58210"/>
    </cofactor>
</comment>
<accession>A0ABU0JBZ4</accession>
<evidence type="ECO:0000256" key="3">
    <source>
        <dbReference type="ARBA" id="ARBA00022643"/>
    </source>
</evidence>
<evidence type="ECO:0000256" key="5">
    <source>
        <dbReference type="ARBA" id="ARBA00023002"/>
    </source>
</evidence>
<gene>
    <name evidence="7" type="ORF">QO011_004828</name>
</gene>
<dbReference type="EC" id="1.6.99.1" evidence="7"/>
<dbReference type="EMBL" id="JAUSVX010000010">
    <property type="protein sequence ID" value="MDQ0471801.1"/>
    <property type="molecule type" value="Genomic_DNA"/>
</dbReference>
<keyword evidence="8" id="KW-1185">Reference proteome</keyword>
<evidence type="ECO:0000256" key="4">
    <source>
        <dbReference type="ARBA" id="ARBA00022857"/>
    </source>
</evidence>
<reference evidence="7 8" key="1">
    <citation type="submission" date="2023-07" db="EMBL/GenBank/DDBJ databases">
        <title>Genomic Encyclopedia of Type Strains, Phase IV (KMG-IV): sequencing the most valuable type-strain genomes for metagenomic binning, comparative biology and taxonomic classification.</title>
        <authorList>
            <person name="Goeker M."/>
        </authorList>
    </citation>
    <scope>NUCLEOTIDE SEQUENCE [LARGE SCALE GENOMIC DNA]</scope>
    <source>
        <strain evidence="7 8">DSM 19619</strain>
    </source>
</reference>
<dbReference type="InterPro" id="IPR013785">
    <property type="entry name" value="Aldolase_TIM"/>
</dbReference>
<dbReference type="GO" id="GO:0003959">
    <property type="term" value="F:NADPH dehydrogenase activity"/>
    <property type="evidence" value="ECO:0007669"/>
    <property type="project" value="UniProtKB-EC"/>
</dbReference>
<dbReference type="SUPFAM" id="SSF51395">
    <property type="entry name" value="FMN-linked oxidoreductases"/>
    <property type="match status" value="1"/>
</dbReference>
<dbReference type="Proteomes" id="UP001242480">
    <property type="component" value="Unassembled WGS sequence"/>
</dbReference>
<dbReference type="InterPro" id="IPR001155">
    <property type="entry name" value="OxRdtase_FMN_N"/>
</dbReference>
<protein>
    <submittedName>
        <fullName evidence="7">NADPH2 dehydrogenase</fullName>
        <ecNumber evidence="7">1.6.99.1</ecNumber>
    </submittedName>
</protein>
<dbReference type="RefSeq" id="WP_307277566.1">
    <property type="nucleotide sequence ID" value="NZ_JAUSVX010000010.1"/>
</dbReference>
<proteinExistence type="predicted"/>